<reference evidence="1 2" key="1">
    <citation type="submission" date="2018-08" db="EMBL/GenBank/DDBJ databases">
        <title>Meiothermus hypogaeus DSM 23238 genome sequencing project.</title>
        <authorList>
            <person name="Da Costa M.S."/>
            <person name="Albuquerque L."/>
            <person name="Raposo P."/>
            <person name="Froufe H.J.C."/>
            <person name="Barroso C.S."/>
            <person name="Egas C."/>
        </authorList>
    </citation>
    <scope>NUCLEOTIDE SEQUENCE [LARGE SCALE GENOMIC DNA]</scope>
    <source>
        <strain evidence="1 2">DSM 23238</strain>
    </source>
</reference>
<name>A0ABX9MLH5_9DEIN</name>
<keyword evidence="2" id="KW-1185">Reference proteome</keyword>
<dbReference type="RefSeq" id="WP_119341095.1">
    <property type="nucleotide sequence ID" value="NZ_QWKY01000032.1"/>
</dbReference>
<organism evidence="1 2">
    <name type="scientific">Meiothermus hypogaeus</name>
    <dbReference type="NCBI Taxonomy" id="884155"/>
    <lineage>
        <taxon>Bacteria</taxon>
        <taxon>Thermotogati</taxon>
        <taxon>Deinococcota</taxon>
        <taxon>Deinococci</taxon>
        <taxon>Thermales</taxon>
        <taxon>Thermaceae</taxon>
        <taxon>Meiothermus</taxon>
    </lineage>
</organism>
<evidence type="ECO:0000313" key="1">
    <source>
        <dbReference type="EMBL" id="RIH77660.1"/>
    </source>
</evidence>
<dbReference type="EMBL" id="QWKY01000032">
    <property type="protein sequence ID" value="RIH77660.1"/>
    <property type="molecule type" value="Genomic_DNA"/>
</dbReference>
<comment type="caution">
    <text evidence="1">The sequence shown here is derived from an EMBL/GenBank/DDBJ whole genome shotgun (WGS) entry which is preliminary data.</text>
</comment>
<protein>
    <submittedName>
        <fullName evidence="1">Uncharacterized protein</fullName>
    </submittedName>
</protein>
<evidence type="ECO:0000313" key="2">
    <source>
        <dbReference type="Proteomes" id="UP000265443"/>
    </source>
</evidence>
<dbReference type="Proteomes" id="UP000265443">
    <property type="component" value="Unassembled WGS sequence"/>
</dbReference>
<accession>A0ABX9MLH5</accession>
<gene>
    <name evidence="1" type="ORF">Mhypo_01934</name>
</gene>
<proteinExistence type="predicted"/>
<sequence length="86" mass="9710">MVVLHALIWRLLHDPTRRHAYVTYAAQFARDQMYWAALLAHQVELTPKSESLERWYTGQGGGVVATAIGGPSPATPWAGCWWWTTT</sequence>